<dbReference type="SUPFAM" id="SSF48537">
    <property type="entry name" value="Phospholipase C/P1 nuclease"/>
    <property type="match status" value="1"/>
</dbReference>
<dbReference type="InterPro" id="IPR003154">
    <property type="entry name" value="S1/P1nuclease"/>
</dbReference>
<dbReference type="PANTHER" id="PTHR33146:SF29">
    <property type="entry name" value="S1_P1 NUCLEASE"/>
    <property type="match status" value="1"/>
</dbReference>
<dbReference type="OrthoDB" id="441446at2759"/>
<comment type="caution">
    <text evidence="9">The sequence shown here is derived from an EMBL/GenBank/DDBJ whole genome shotgun (WGS) entry which is preliminary data.</text>
</comment>
<evidence type="ECO:0000256" key="4">
    <source>
        <dbReference type="ARBA" id="ARBA00022759"/>
    </source>
</evidence>
<evidence type="ECO:0000256" key="3">
    <source>
        <dbReference type="ARBA" id="ARBA00022723"/>
    </source>
</evidence>
<accession>A0A4Z0A4G7</accession>
<keyword evidence="5" id="KW-0378">Hydrolase</keyword>
<evidence type="ECO:0000256" key="1">
    <source>
        <dbReference type="ARBA" id="ARBA00009547"/>
    </source>
</evidence>
<dbReference type="STRING" id="135208.A0A4Z0A4G7"/>
<keyword evidence="2" id="KW-0540">Nuclease</keyword>
<dbReference type="GO" id="GO:0006308">
    <property type="term" value="P:DNA catabolic process"/>
    <property type="evidence" value="ECO:0007669"/>
    <property type="project" value="InterPro"/>
</dbReference>
<dbReference type="Gene3D" id="1.10.575.10">
    <property type="entry name" value="P1 Nuclease"/>
    <property type="match status" value="1"/>
</dbReference>
<dbReference type="GO" id="GO:0004519">
    <property type="term" value="F:endonuclease activity"/>
    <property type="evidence" value="ECO:0007669"/>
    <property type="project" value="UniProtKB-KW"/>
</dbReference>
<dbReference type="AlphaFoldDB" id="A0A4Z0A4G7"/>
<sequence>MRLSKILTGGVVLALGSLPGAEAWGAAGHEIVATIAQIHLQPSVLPILCSILYPDSASPTCFLAPVSTWADRYKYRMRWSAALHYVGA</sequence>
<dbReference type="PANTHER" id="PTHR33146">
    <property type="entry name" value="ENDONUCLEASE 4"/>
    <property type="match status" value="1"/>
</dbReference>
<keyword evidence="8" id="KW-0732">Signal</keyword>
<gene>
    <name evidence="9" type="ORF">EWM64_g3443</name>
</gene>
<dbReference type="InterPro" id="IPR008947">
    <property type="entry name" value="PLipase_C/P1_nuclease_dom_sf"/>
</dbReference>
<feature type="chain" id="PRO_5021408912" evidence="8">
    <location>
        <begin position="24"/>
        <end position="88"/>
    </location>
</feature>
<keyword evidence="6" id="KW-1015">Disulfide bond</keyword>
<organism evidence="9 10">
    <name type="scientific">Hericium alpestre</name>
    <dbReference type="NCBI Taxonomy" id="135208"/>
    <lineage>
        <taxon>Eukaryota</taxon>
        <taxon>Fungi</taxon>
        <taxon>Dikarya</taxon>
        <taxon>Basidiomycota</taxon>
        <taxon>Agaricomycotina</taxon>
        <taxon>Agaricomycetes</taxon>
        <taxon>Russulales</taxon>
        <taxon>Hericiaceae</taxon>
        <taxon>Hericium</taxon>
    </lineage>
</organism>
<keyword evidence="3" id="KW-0479">Metal-binding</keyword>
<evidence type="ECO:0000313" key="10">
    <source>
        <dbReference type="Proteomes" id="UP000298061"/>
    </source>
</evidence>
<dbReference type="GO" id="GO:0016788">
    <property type="term" value="F:hydrolase activity, acting on ester bonds"/>
    <property type="evidence" value="ECO:0007669"/>
    <property type="project" value="InterPro"/>
</dbReference>
<protein>
    <submittedName>
        <fullName evidence="9">Uncharacterized protein</fullName>
    </submittedName>
</protein>
<keyword evidence="4" id="KW-0255">Endonuclease</keyword>
<evidence type="ECO:0000313" key="9">
    <source>
        <dbReference type="EMBL" id="TFY80568.1"/>
    </source>
</evidence>
<dbReference type="GO" id="GO:0003676">
    <property type="term" value="F:nucleic acid binding"/>
    <property type="evidence" value="ECO:0007669"/>
    <property type="project" value="InterPro"/>
</dbReference>
<evidence type="ECO:0000256" key="8">
    <source>
        <dbReference type="SAM" id="SignalP"/>
    </source>
</evidence>
<reference evidence="9 10" key="1">
    <citation type="submission" date="2019-02" db="EMBL/GenBank/DDBJ databases">
        <title>Genome sequencing of the rare red list fungi Hericium alpestre (H. flagellum).</title>
        <authorList>
            <person name="Buettner E."/>
            <person name="Kellner H."/>
        </authorList>
    </citation>
    <scope>NUCLEOTIDE SEQUENCE [LARGE SCALE GENOMIC DNA]</scope>
    <source>
        <strain evidence="9 10">DSM 108284</strain>
    </source>
</reference>
<keyword evidence="7" id="KW-0325">Glycoprotein</keyword>
<evidence type="ECO:0000256" key="5">
    <source>
        <dbReference type="ARBA" id="ARBA00022801"/>
    </source>
</evidence>
<name>A0A4Z0A4G7_9AGAM</name>
<evidence type="ECO:0000256" key="6">
    <source>
        <dbReference type="ARBA" id="ARBA00023157"/>
    </source>
</evidence>
<comment type="similarity">
    <text evidence="1">Belongs to the nuclease type I family.</text>
</comment>
<dbReference type="GO" id="GO:0046872">
    <property type="term" value="F:metal ion binding"/>
    <property type="evidence" value="ECO:0007669"/>
    <property type="project" value="UniProtKB-KW"/>
</dbReference>
<feature type="non-terminal residue" evidence="9">
    <location>
        <position position="88"/>
    </location>
</feature>
<proteinExistence type="inferred from homology"/>
<dbReference type="Proteomes" id="UP000298061">
    <property type="component" value="Unassembled WGS sequence"/>
</dbReference>
<dbReference type="Pfam" id="PF02265">
    <property type="entry name" value="S1-P1_nuclease"/>
    <property type="match status" value="1"/>
</dbReference>
<evidence type="ECO:0000256" key="7">
    <source>
        <dbReference type="ARBA" id="ARBA00023180"/>
    </source>
</evidence>
<dbReference type="EMBL" id="SFCI01000321">
    <property type="protein sequence ID" value="TFY80568.1"/>
    <property type="molecule type" value="Genomic_DNA"/>
</dbReference>
<feature type="signal peptide" evidence="8">
    <location>
        <begin position="1"/>
        <end position="23"/>
    </location>
</feature>
<keyword evidence="10" id="KW-1185">Reference proteome</keyword>
<evidence type="ECO:0000256" key="2">
    <source>
        <dbReference type="ARBA" id="ARBA00022722"/>
    </source>
</evidence>